<comment type="caution">
    <text evidence="2">The sequence shown here is derived from an EMBL/GenBank/DDBJ whole genome shotgun (WGS) entry which is preliminary data.</text>
</comment>
<protein>
    <submittedName>
        <fullName evidence="2">Uncharacterized protein</fullName>
    </submittedName>
</protein>
<organism evidence="2 3">
    <name type="scientific">Nannocystis pusilla</name>
    <dbReference type="NCBI Taxonomy" id="889268"/>
    <lineage>
        <taxon>Bacteria</taxon>
        <taxon>Pseudomonadati</taxon>
        <taxon>Myxococcota</taxon>
        <taxon>Polyangia</taxon>
        <taxon>Nannocystales</taxon>
        <taxon>Nannocystaceae</taxon>
        <taxon>Nannocystis</taxon>
    </lineage>
</organism>
<keyword evidence="3" id="KW-1185">Reference proteome</keyword>
<evidence type="ECO:0000313" key="1">
    <source>
        <dbReference type="EMBL" id="MCY1003997.1"/>
    </source>
</evidence>
<dbReference type="RefSeq" id="WP_267765522.1">
    <property type="nucleotide sequence ID" value="NZ_JAPNKE010000001.1"/>
</dbReference>
<evidence type="ECO:0000313" key="3">
    <source>
        <dbReference type="Proteomes" id="UP001150924"/>
    </source>
</evidence>
<evidence type="ECO:0000313" key="2">
    <source>
        <dbReference type="EMBL" id="MCY1008522.1"/>
    </source>
</evidence>
<accession>A0A9X3EQQ4</accession>
<dbReference type="EMBL" id="JAPNKE010000001">
    <property type="protein sequence ID" value="MCY1003997.1"/>
    <property type="molecule type" value="Genomic_DNA"/>
</dbReference>
<dbReference type="EMBL" id="JAPNKE010000002">
    <property type="protein sequence ID" value="MCY1008522.1"/>
    <property type="molecule type" value="Genomic_DNA"/>
</dbReference>
<name>A0A9X3EQQ4_9BACT</name>
<gene>
    <name evidence="1" type="ORF">OV079_00120</name>
    <name evidence="2" type="ORF">OV079_23775</name>
</gene>
<dbReference type="AlphaFoldDB" id="A0A9X3EQQ4"/>
<reference evidence="2" key="1">
    <citation type="submission" date="2022-11" db="EMBL/GenBank/DDBJ databases">
        <title>Minimal conservation of predation-associated metabolite biosynthetic gene clusters underscores biosynthetic potential of Myxococcota including descriptions for ten novel species: Archangium lansinium sp. nov., Myxococcus landrumus sp. nov., Nannocystis bai.</title>
        <authorList>
            <person name="Ahearne A."/>
            <person name="Stevens C."/>
            <person name="Phillips K."/>
        </authorList>
    </citation>
    <scope>NUCLEOTIDE SEQUENCE</scope>
    <source>
        <strain evidence="2">Na p29</strain>
    </source>
</reference>
<sequence>MSLDTILESIKAKLEQALPELKTVEIAGGRIDLADKRRRARPLPAAFIFCGGTDNGIEQGGKAKSVGLFGVVLAVQERAAGQPTPGDRPRQIARIAGRALKVIIKAKVWDNPELEKPPTDVRSRNKYATDADNHDLALWAITWAQELALTSDDPPVELDDFTTLHATWELQDGSTPAVDAVDHIEVKP</sequence>
<dbReference type="Proteomes" id="UP001150924">
    <property type="component" value="Unassembled WGS sequence"/>
</dbReference>
<proteinExistence type="predicted"/>